<dbReference type="Proteomes" id="UP000017836">
    <property type="component" value="Unassembled WGS sequence"/>
</dbReference>
<evidence type="ECO:0000256" key="4">
    <source>
        <dbReference type="SAM" id="Phobius"/>
    </source>
</evidence>
<keyword evidence="3" id="KW-0611">Plant defense</keyword>
<evidence type="ECO:0000256" key="1">
    <source>
        <dbReference type="ARBA" id="ARBA00022614"/>
    </source>
</evidence>
<reference evidence="7" key="1">
    <citation type="journal article" date="2013" name="Science">
        <title>The Amborella genome and the evolution of flowering plants.</title>
        <authorList>
            <consortium name="Amborella Genome Project"/>
        </authorList>
    </citation>
    <scope>NUCLEOTIDE SEQUENCE [LARGE SCALE GENOMIC DNA]</scope>
</reference>
<dbReference type="PANTHER" id="PTHR11017:SF385">
    <property type="entry name" value="DISEASE RESISTANCE PROTEIN (TIR-NBS-LRR CLASS)-RELATED"/>
    <property type="match status" value="1"/>
</dbReference>
<keyword evidence="1" id="KW-0433">Leucine-rich repeat</keyword>
<dbReference type="eggNOG" id="ENOG502QQJE">
    <property type="taxonomic scope" value="Eukaryota"/>
</dbReference>
<dbReference type="InterPro" id="IPR027417">
    <property type="entry name" value="P-loop_NTPase"/>
</dbReference>
<evidence type="ECO:0000259" key="5">
    <source>
        <dbReference type="PROSITE" id="PS50104"/>
    </source>
</evidence>
<keyword evidence="2" id="KW-0677">Repeat</keyword>
<dbReference type="InterPro" id="IPR003593">
    <property type="entry name" value="AAA+_ATPase"/>
</dbReference>
<dbReference type="InterPro" id="IPR058192">
    <property type="entry name" value="WHD_ROQ1-like"/>
</dbReference>
<dbReference type="Gene3D" id="1.10.8.430">
    <property type="entry name" value="Helical domain of apoptotic protease-activating factors"/>
    <property type="match status" value="1"/>
</dbReference>
<dbReference type="InterPro" id="IPR055414">
    <property type="entry name" value="LRR_R13L4/SHOC2-like"/>
</dbReference>
<dbReference type="SMART" id="SM00255">
    <property type="entry name" value="TIR"/>
    <property type="match status" value="1"/>
</dbReference>
<dbReference type="InterPro" id="IPR000157">
    <property type="entry name" value="TIR_dom"/>
</dbReference>
<dbReference type="HOGENOM" id="CLU_001561_0_2_1"/>
<keyword evidence="7" id="KW-1185">Reference proteome</keyword>
<dbReference type="Pfam" id="PF23598">
    <property type="entry name" value="LRR_14"/>
    <property type="match status" value="2"/>
</dbReference>
<dbReference type="GO" id="GO:0043531">
    <property type="term" value="F:ADP binding"/>
    <property type="evidence" value="ECO:0007669"/>
    <property type="project" value="InterPro"/>
</dbReference>
<keyword evidence="4" id="KW-1133">Transmembrane helix</keyword>
<keyword evidence="4" id="KW-0472">Membrane</keyword>
<sequence length="1364" mass="153691">MDVFLNFCHKDTGKRFTAHLNNALKQSGLSTSFFFQQQQDGDDSTKIGEIILPRDTQRAIENSQVFICIFSRNYASCVSCLEELSFVVRLEGRTILSVFYHVEPSHVGWQAGVFKAAFEDHEIRYDGERVERWRNSLKEVGKFSGWDLGDGNEADLISEVVKNVQAKLNYAPMHVADHIIGLDSRVDDVMRLLDVNADDVRMIGIHGMGGLGKTTLAKAVYNKIYTNFEGSCFLSDIRDASRSDLGLVKLQKQLLLDLFHEEDSNVNDVDRGIIIIRSRIRSKKVLLVLDDVNHERQLEKLAGKRDWYRDGSKVIITTRDEHVLNVHKVDKHHIYKLKELDPSQSLQLFSRHAFEMDQPIEGYMKLSENVVSTTGGLPLALEVLGSHFSVMTTLEEWEDTVRHLKNIPDDDVVEKLKISYDGLIKEEQQIFLDIACFFIGIDKDYATDIWKGCGLPNSIRKLLQKSLIKIDDENRLLMHDQLRDMGRRIVQLENLDDPGRRSRLWCHDVVFNVLKNCKGTRKVRGLILNEIPLEERQWETEAFKPMTNLKLLSVNHTFLEGCFKVLPSEIIWLQWQGCPLGYLPDDFNHEKLVVLDLSHSPSMRVLQDPSQNKTISSQQVVQKLKVLHLNGCSNLIRTPNFSRYASLEKLNLEGCVMLAEVHDSIHVLGKLINLNLKYCFLLKELPSSISGLHSLEKLLLSYCLRLSKLPEQLGSLKSLSELILDGTTIEQLPKSIGSLKRLRKLSLLSCMSLKVLPISIGELESLQELWLDGTAVSELPNTIGSLKKLKILSASCQSLNALPNTIGGLESLSDLLLESTSLTELPSSIGKLSNLKRLWVTGCQSLGRIPESVGGLNILAELRLDRTNMIGLPDSVVDLSGLEELDIRGGVFFKRLPDSIGNLSNLSTLLLDNTIITVLPTSIGFLVNLKKLSMSKCRELSKLPASMGNLKSLQHLNVEETPIVELPDDVGLLSNLVVLEMAHCRHLRELPVSFGSLKCLRTLKIQYNCELTRLPSSFSSLCSLEELDADHCNLQGVIPDDFENFSSLTTLNLSYNIFQNLPKSMSGLSQLKKLSLSHCTQLLEIPELPTSLAFLDAVNCTNMEKLPDLSCLSKLRELYLTNCERLIDIQGLNGLTSLEDLYLNGCGSYVSNSPGLGKETFIQLRHFGVSGSKVPSWFMFQTLSCVIPRVSDEGLKVRGVILCLVLSVDSEMPIDDGLDIPHVQFKVMNNGMQRMSPTLKLGNPKANQDQVYLYHFQEDDALVLNLEDGDEVKIINNCPPLTPSIHIKKVAIHLVYKPEDTKDSIQEKLAEFFNSMDAHEDALEIVQFHSLQAHNLQTYHPERRMRSGILLLVVILCCFYFWMM</sequence>
<dbReference type="Pfam" id="PF23282">
    <property type="entry name" value="WHD_ROQ1"/>
    <property type="match status" value="1"/>
</dbReference>
<dbReference type="SUPFAM" id="SSF46785">
    <property type="entry name" value="Winged helix' DNA-binding domain"/>
    <property type="match status" value="1"/>
</dbReference>
<dbReference type="Gramene" id="ERN02711">
    <property type="protein sequence ID" value="ERN02711"/>
    <property type="gene ID" value="AMTR_s00085p00128840"/>
</dbReference>
<organism evidence="6 7">
    <name type="scientific">Amborella trichopoda</name>
    <dbReference type="NCBI Taxonomy" id="13333"/>
    <lineage>
        <taxon>Eukaryota</taxon>
        <taxon>Viridiplantae</taxon>
        <taxon>Streptophyta</taxon>
        <taxon>Embryophyta</taxon>
        <taxon>Tracheophyta</taxon>
        <taxon>Spermatophyta</taxon>
        <taxon>Magnoliopsida</taxon>
        <taxon>Amborellales</taxon>
        <taxon>Amborellaceae</taxon>
        <taxon>Amborella</taxon>
    </lineage>
</organism>
<dbReference type="InterPro" id="IPR044974">
    <property type="entry name" value="Disease_R_plants"/>
</dbReference>
<accession>W1P569</accession>
<dbReference type="InterPro" id="IPR003591">
    <property type="entry name" value="Leu-rich_rpt_typical-subtyp"/>
</dbReference>
<dbReference type="Gene3D" id="3.80.10.10">
    <property type="entry name" value="Ribonuclease Inhibitor"/>
    <property type="match status" value="4"/>
</dbReference>
<dbReference type="SMART" id="SM00369">
    <property type="entry name" value="LRR_TYP"/>
    <property type="match status" value="7"/>
</dbReference>
<dbReference type="SMART" id="SM00382">
    <property type="entry name" value="AAA"/>
    <property type="match status" value="1"/>
</dbReference>
<keyword evidence="4" id="KW-0812">Transmembrane</keyword>
<proteinExistence type="predicted"/>
<dbReference type="OMA" id="CAYLTKI"/>
<dbReference type="EMBL" id="KI394487">
    <property type="protein sequence ID" value="ERN02711.1"/>
    <property type="molecule type" value="Genomic_DNA"/>
</dbReference>
<dbReference type="InterPro" id="IPR002182">
    <property type="entry name" value="NB-ARC"/>
</dbReference>
<dbReference type="OrthoDB" id="2018313at2759"/>
<evidence type="ECO:0000256" key="2">
    <source>
        <dbReference type="ARBA" id="ARBA00022737"/>
    </source>
</evidence>
<evidence type="ECO:0000313" key="6">
    <source>
        <dbReference type="EMBL" id="ERN02711.1"/>
    </source>
</evidence>
<dbReference type="PANTHER" id="PTHR11017">
    <property type="entry name" value="LEUCINE-RICH REPEAT-CONTAINING PROTEIN"/>
    <property type="match status" value="1"/>
</dbReference>
<gene>
    <name evidence="6" type="ORF">AMTR_s00085p00128840</name>
</gene>
<dbReference type="InterPro" id="IPR042197">
    <property type="entry name" value="Apaf_helical"/>
</dbReference>
<dbReference type="Gene3D" id="3.40.50.10140">
    <property type="entry name" value="Toll/interleukin-1 receptor homology (TIR) domain"/>
    <property type="match status" value="1"/>
</dbReference>
<feature type="transmembrane region" description="Helical" evidence="4">
    <location>
        <begin position="1347"/>
        <end position="1363"/>
    </location>
</feature>
<evidence type="ECO:0000313" key="7">
    <source>
        <dbReference type="Proteomes" id="UP000017836"/>
    </source>
</evidence>
<evidence type="ECO:0000256" key="3">
    <source>
        <dbReference type="ARBA" id="ARBA00022821"/>
    </source>
</evidence>
<feature type="domain" description="TIR" evidence="5">
    <location>
        <begin position="1"/>
        <end position="168"/>
    </location>
</feature>
<dbReference type="InterPro" id="IPR032675">
    <property type="entry name" value="LRR_dom_sf"/>
</dbReference>
<dbReference type="PROSITE" id="PS50104">
    <property type="entry name" value="TIR"/>
    <property type="match status" value="1"/>
</dbReference>
<dbReference type="SUPFAM" id="SSF52058">
    <property type="entry name" value="L domain-like"/>
    <property type="match status" value="2"/>
</dbReference>
<dbReference type="SUPFAM" id="SSF52200">
    <property type="entry name" value="Toll/Interleukin receptor TIR domain"/>
    <property type="match status" value="1"/>
</dbReference>
<dbReference type="GO" id="GO:0006952">
    <property type="term" value="P:defense response"/>
    <property type="evidence" value="ECO:0007669"/>
    <property type="project" value="UniProtKB-KW"/>
</dbReference>
<dbReference type="InterPro" id="IPR035897">
    <property type="entry name" value="Toll_tir_struct_dom_sf"/>
</dbReference>
<dbReference type="GO" id="GO:0051707">
    <property type="term" value="P:response to other organism"/>
    <property type="evidence" value="ECO:0007669"/>
    <property type="project" value="UniProtKB-ARBA"/>
</dbReference>
<name>W1P569_AMBTC</name>
<dbReference type="Pfam" id="PF01582">
    <property type="entry name" value="TIR"/>
    <property type="match status" value="1"/>
</dbReference>
<dbReference type="InterPro" id="IPR036390">
    <property type="entry name" value="WH_DNA-bd_sf"/>
</dbReference>
<dbReference type="SUPFAM" id="SSF52540">
    <property type="entry name" value="P-loop containing nucleoside triphosphate hydrolases"/>
    <property type="match status" value="1"/>
</dbReference>
<dbReference type="GO" id="GO:0007165">
    <property type="term" value="P:signal transduction"/>
    <property type="evidence" value="ECO:0007669"/>
    <property type="project" value="InterPro"/>
</dbReference>
<dbReference type="PRINTS" id="PR00364">
    <property type="entry name" value="DISEASERSIST"/>
</dbReference>
<protein>
    <recommendedName>
        <fullName evidence="5">TIR domain-containing protein</fullName>
    </recommendedName>
</protein>
<dbReference type="Pfam" id="PF00931">
    <property type="entry name" value="NB-ARC"/>
    <property type="match status" value="1"/>
</dbReference>
<dbReference type="Gene3D" id="3.40.50.300">
    <property type="entry name" value="P-loop containing nucleotide triphosphate hydrolases"/>
    <property type="match status" value="1"/>
</dbReference>